<keyword evidence="3" id="KW-1185">Reference proteome</keyword>
<keyword evidence="1" id="KW-0812">Transmembrane</keyword>
<dbReference type="EMBL" id="CP114413">
    <property type="protein sequence ID" value="WAZ24396.1"/>
    <property type="molecule type" value="Genomic_DNA"/>
</dbReference>
<feature type="transmembrane region" description="Helical" evidence="1">
    <location>
        <begin position="129"/>
        <end position="149"/>
    </location>
</feature>
<evidence type="ECO:0000313" key="2">
    <source>
        <dbReference type="EMBL" id="WAZ24396.1"/>
    </source>
</evidence>
<accession>A0ABY7KN94</accession>
<protein>
    <recommendedName>
        <fullName evidence="4">Integral membrane protein</fullName>
    </recommendedName>
</protein>
<keyword evidence="1" id="KW-0472">Membrane</keyword>
<reference evidence="2" key="1">
    <citation type="submission" date="2022-12" db="EMBL/GenBank/DDBJ databases">
        <authorList>
            <person name="Ruckert C."/>
            <person name="Busche T."/>
            <person name="Kalinowski J."/>
            <person name="Wittmann C."/>
        </authorList>
    </citation>
    <scope>NUCLEOTIDE SEQUENCE</scope>
    <source>
        <strain evidence="2">DSM 40467</strain>
    </source>
</reference>
<feature type="transmembrane region" description="Helical" evidence="1">
    <location>
        <begin position="96"/>
        <end position="117"/>
    </location>
</feature>
<gene>
    <name evidence="2" type="ORF">STRCI_005810</name>
</gene>
<proteinExistence type="predicted"/>
<evidence type="ECO:0000256" key="1">
    <source>
        <dbReference type="SAM" id="Phobius"/>
    </source>
</evidence>
<dbReference type="Proteomes" id="UP001164439">
    <property type="component" value="Chromosome"/>
</dbReference>
<evidence type="ECO:0008006" key="4">
    <source>
        <dbReference type="Google" id="ProtNLM"/>
    </source>
</evidence>
<keyword evidence="1" id="KW-1133">Transmembrane helix</keyword>
<feature type="transmembrane region" description="Helical" evidence="1">
    <location>
        <begin position="38"/>
        <end position="58"/>
    </location>
</feature>
<feature type="transmembrane region" description="Helical" evidence="1">
    <location>
        <begin position="6"/>
        <end position="26"/>
    </location>
</feature>
<organism evidence="2 3">
    <name type="scientific">Streptomyces cinnabarinus</name>
    <dbReference type="NCBI Taxonomy" id="67287"/>
    <lineage>
        <taxon>Bacteria</taxon>
        <taxon>Bacillati</taxon>
        <taxon>Actinomycetota</taxon>
        <taxon>Actinomycetes</taxon>
        <taxon>Kitasatosporales</taxon>
        <taxon>Streptomycetaceae</taxon>
        <taxon>Streptomyces</taxon>
    </lineage>
</organism>
<sequence length="166" mass="17034">MFDNSPANAGFGALVFGAVATVAIIAGFKYKLLRNKKTVFLVGFFMLLITVNSGGFLGEIAGALRHGMNVAGQQAVDKTAGATVTANPPRTAVTPVSAGGAAIGLTGITWYVIKLIAARGKPKDWKEMVGGTLVAVCYGTSLGFMGWIVSATTLTGNNIGLYVFGG</sequence>
<name>A0ABY7KN94_9ACTN</name>
<dbReference type="RefSeq" id="WP_210960319.1">
    <property type="nucleotide sequence ID" value="NZ_CP114413.1"/>
</dbReference>
<evidence type="ECO:0000313" key="3">
    <source>
        <dbReference type="Proteomes" id="UP001164439"/>
    </source>
</evidence>